<evidence type="ECO:0000256" key="3">
    <source>
        <dbReference type="ARBA" id="ARBA00022980"/>
    </source>
</evidence>
<dbReference type="PANTHER" id="PTHR37799">
    <property type="entry name" value="37S RIBOSOMAL PROTEIN S25, MITOCHONDRIAL"/>
    <property type="match status" value="1"/>
</dbReference>
<reference evidence="9 10" key="1">
    <citation type="journal article" date="2016" name="Mol. Biol. Evol.">
        <title>Comparative Genomics of Early-Diverging Mushroom-Forming Fungi Provides Insights into the Origins of Lignocellulose Decay Capabilities.</title>
        <authorList>
            <person name="Nagy L.G."/>
            <person name="Riley R."/>
            <person name="Tritt A."/>
            <person name="Adam C."/>
            <person name="Daum C."/>
            <person name="Floudas D."/>
            <person name="Sun H."/>
            <person name="Yadav J.S."/>
            <person name="Pangilinan J."/>
            <person name="Larsson K.H."/>
            <person name="Matsuura K."/>
            <person name="Barry K."/>
            <person name="Labutti K."/>
            <person name="Kuo R."/>
            <person name="Ohm R.A."/>
            <person name="Bhattacharya S.S."/>
            <person name="Shirouzu T."/>
            <person name="Yoshinaga Y."/>
            <person name="Martin F.M."/>
            <person name="Grigoriev I.V."/>
            <person name="Hibbett D.S."/>
        </authorList>
    </citation>
    <scope>NUCLEOTIDE SEQUENCE [LARGE SCALE GENOMIC DNA]</scope>
    <source>
        <strain evidence="9 10">TUFC12733</strain>
    </source>
</reference>
<dbReference type="PANTHER" id="PTHR37799:SF1">
    <property type="entry name" value="SMALL RIBOSOMAL SUBUNIT PROTEIN MS23"/>
    <property type="match status" value="1"/>
</dbReference>
<gene>
    <name evidence="9" type="ORF">CALVIDRAFT_540633</name>
</gene>
<proteinExistence type="inferred from homology"/>
<feature type="region of interest" description="Disordered" evidence="8">
    <location>
        <begin position="274"/>
        <end position="303"/>
    </location>
</feature>
<dbReference type="InterPro" id="IPR016939">
    <property type="entry name" value="Ribosomal_mS23_fun"/>
</dbReference>
<keyword evidence="10" id="KW-1185">Reference proteome</keyword>
<evidence type="ECO:0000256" key="7">
    <source>
        <dbReference type="ARBA" id="ARBA00035421"/>
    </source>
</evidence>
<organism evidence="9 10">
    <name type="scientific">Calocera viscosa (strain TUFC12733)</name>
    <dbReference type="NCBI Taxonomy" id="1330018"/>
    <lineage>
        <taxon>Eukaryota</taxon>
        <taxon>Fungi</taxon>
        <taxon>Dikarya</taxon>
        <taxon>Basidiomycota</taxon>
        <taxon>Agaricomycotina</taxon>
        <taxon>Dacrymycetes</taxon>
        <taxon>Dacrymycetales</taxon>
        <taxon>Dacrymycetaceae</taxon>
        <taxon>Calocera</taxon>
    </lineage>
</organism>
<dbReference type="EMBL" id="KV417307">
    <property type="protein sequence ID" value="KZO92751.1"/>
    <property type="molecule type" value="Genomic_DNA"/>
</dbReference>
<dbReference type="OrthoDB" id="5542239at2759"/>
<dbReference type="Pfam" id="PF13741">
    <property type="entry name" value="MRP-S25"/>
    <property type="match status" value="1"/>
</dbReference>
<comment type="subcellular location">
    <subcellularLocation>
        <location evidence="1">Mitochondrion</location>
    </subcellularLocation>
</comment>
<evidence type="ECO:0000256" key="4">
    <source>
        <dbReference type="ARBA" id="ARBA00023128"/>
    </source>
</evidence>
<evidence type="ECO:0000256" key="8">
    <source>
        <dbReference type="SAM" id="MobiDB-lite"/>
    </source>
</evidence>
<evidence type="ECO:0000313" key="10">
    <source>
        <dbReference type="Proteomes" id="UP000076738"/>
    </source>
</evidence>
<evidence type="ECO:0000256" key="2">
    <source>
        <dbReference type="ARBA" id="ARBA00009864"/>
    </source>
</evidence>
<dbReference type="GO" id="GO:0005763">
    <property type="term" value="C:mitochondrial small ribosomal subunit"/>
    <property type="evidence" value="ECO:0007669"/>
    <property type="project" value="InterPro"/>
</dbReference>
<protein>
    <recommendedName>
        <fullName evidence="6">Small ribosomal subunit protein mS23</fullName>
    </recommendedName>
    <alternativeName>
        <fullName evidence="7">37S ribosomal protein S25, mitochondrial</fullName>
    </alternativeName>
</protein>
<evidence type="ECO:0000313" key="9">
    <source>
        <dbReference type="EMBL" id="KZO92751.1"/>
    </source>
</evidence>
<name>A0A167ILI0_CALVF</name>
<accession>A0A167ILI0</accession>
<evidence type="ECO:0000256" key="6">
    <source>
        <dbReference type="ARBA" id="ARBA00035137"/>
    </source>
</evidence>
<evidence type="ECO:0000256" key="1">
    <source>
        <dbReference type="ARBA" id="ARBA00004173"/>
    </source>
</evidence>
<dbReference type="AlphaFoldDB" id="A0A167ILI0"/>
<dbReference type="GO" id="GO:0003735">
    <property type="term" value="F:structural constituent of ribosome"/>
    <property type="evidence" value="ECO:0007669"/>
    <property type="project" value="InterPro"/>
</dbReference>
<dbReference type="STRING" id="1330018.A0A167ILI0"/>
<sequence length="303" mass="34862">MPRRDAQVHKTISRMMRTSKWQPPIWYPVMLAYPPTLPPPLKLQNEKRRAYDLPPNVRPSQLLDKRPVNIVYPEDRLRKQFFKDHPFEAFRARSIVESAEVQPQGIAGEMWERLAQRGRNPSPEDCIQFTLNLHQVKGMALSDAYREAVHQYRALRAEHAIMLSFACQEADAYGAEFKSTELTRLERREAAELKKWKEAQAEHARRFSRSKKWRADPVLPPEAWSEGEAYMARLRAGGGPALWTDLVEESEAIVAKADAALYVDSFRVDGIRGRHEDDEPVVAAPSRRREEEPEDADAHAAPF</sequence>
<dbReference type="Proteomes" id="UP000076738">
    <property type="component" value="Unassembled WGS sequence"/>
</dbReference>
<keyword evidence="5" id="KW-0687">Ribonucleoprotein</keyword>
<keyword evidence="3" id="KW-0689">Ribosomal protein</keyword>
<evidence type="ECO:0000256" key="5">
    <source>
        <dbReference type="ARBA" id="ARBA00023274"/>
    </source>
</evidence>
<keyword evidence="4" id="KW-0496">Mitochondrion</keyword>
<comment type="similarity">
    <text evidence="2">Belongs to the mitochondrion-specific ribosomal protein mS23 family.</text>
</comment>